<comment type="caution">
    <text evidence="2">The sequence shown here is derived from an EMBL/GenBank/DDBJ whole genome shotgun (WGS) entry which is preliminary data.</text>
</comment>
<gene>
    <name evidence="2" type="ORF">PY650_25105</name>
</gene>
<accession>A0ABT7KNP2</accession>
<feature type="non-terminal residue" evidence="2">
    <location>
        <position position="1"/>
    </location>
</feature>
<proteinExistence type="inferred from homology"/>
<dbReference type="SUPFAM" id="SSF56954">
    <property type="entry name" value="Outer membrane efflux proteins (OEP)"/>
    <property type="match status" value="1"/>
</dbReference>
<sequence>IRVAERNLVAATAQIGVTEAQLYPTITLGGAISPSYIHKKSTSGSKTSWSFGPSLSLPIFDGGALRANVNNAESLSREQYIVWKQTVLSGVEQVENALSAVSRDAQKVAALRAQVKSYQEALDLSTASYKDGASSLLEVLDAQRSVSTAQESLAQAVQQSALDYINLNVAIGTGYIPAEKPTVAAKPATVFTVAREEDRELTRSTGLVHRR</sequence>
<dbReference type="PANTHER" id="PTHR30203:SF32">
    <property type="entry name" value="CATION EFFLUX SYSTEM PROTEIN CUSC"/>
    <property type="match status" value="1"/>
</dbReference>
<dbReference type="InterPro" id="IPR003423">
    <property type="entry name" value="OMP_efflux"/>
</dbReference>
<name>A0ABT7KNP2_9HYPH</name>
<dbReference type="Pfam" id="PF02321">
    <property type="entry name" value="OEP"/>
    <property type="match status" value="1"/>
</dbReference>
<evidence type="ECO:0000313" key="2">
    <source>
        <dbReference type="EMBL" id="MDL2408859.1"/>
    </source>
</evidence>
<evidence type="ECO:0000313" key="3">
    <source>
        <dbReference type="Proteomes" id="UP001172630"/>
    </source>
</evidence>
<dbReference type="RefSeq" id="WP_285882306.1">
    <property type="nucleotide sequence ID" value="NZ_JARFYN010000040.1"/>
</dbReference>
<dbReference type="Proteomes" id="UP001172630">
    <property type="component" value="Unassembled WGS sequence"/>
</dbReference>
<dbReference type="EMBL" id="JARFYN010000040">
    <property type="protein sequence ID" value="MDL2408859.1"/>
    <property type="molecule type" value="Genomic_DNA"/>
</dbReference>
<dbReference type="Gene3D" id="1.20.1600.10">
    <property type="entry name" value="Outer membrane efflux proteins (OEP)"/>
    <property type="match status" value="1"/>
</dbReference>
<comment type="similarity">
    <text evidence="1">Belongs to the outer membrane factor (OMF) (TC 1.B.17) family.</text>
</comment>
<organism evidence="2 3">
    <name type="scientific">Rhizobium calliandrae</name>
    <dbReference type="NCBI Taxonomy" id="1312182"/>
    <lineage>
        <taxon>Bacteria</taxon>
        <taxon>Pseudomonadati</taxon>
        <taxon>Pseudomonadota</taxon>
        <taxon>Alphaproteobacteria</taxon>
        <taxon>Hyphomicrobiales</taxon>
        <taxon>Rhizobiaceae</taxon>
        <taxon>Rhizobium/Agrobacterium group</taxon>
        <taxon>Rhizobium</taxon>
    </lineage>
</organism>
<protein>
    <submittedName>
        <fullName evidence="2">TolC family protein</fullName>
    </submittedName>
</protein>
<reference evidence="2" key="1">
    <citation type="submission" date="2023-06" db="EMBL/GenBank/DDBJ databases">
        <title>Phylogenetic Diversity of Rhizobium strains.</title>
        <authorList>
            <person name="Moura F.T."/>
            <person name="Helene L.C.F."/>
            <person name="Hungria M."/>
        </authorList>
    </citation>
    <scope>NUCLEOTIDE SEQUENCE</scope>
    <source>
        <strain evidence="2">CCGE524</strain>
    </source>
</reference>
<dbReference type="PANTHER" id="PTHR30203">
    <property type="entry name" value="OUTER MEMBRANE CATION EFFLUX PROTEIN"/>
    <property type="match status" value="1"/>
</dbReference>
<dbReference type="InterPro" id="IPR010131">
    <property type="entry name" value="MdtP/NodT-like"/>
</dbReference>
<keyword evidence="3" id="KW-1185">Reference proteome</keyword>
<evidence type="ECO:0000256" key="1">
    <source>
        <dbReference type="ARBA" id="ARBA00007613"/>
    </source>
</evidence>